<dbReference type="Pfam" id="PF00294">
    <property type="entry name" value="PfkB"/>
    <property type="match status" value="1"/>
</dbReference>
<evidence type="ECO:0000313" key="13">
    <source>
        <dbReference type="EMBL" id="OQV18049.1"/>
    </source>
</evidence>
<dbReference type="GO" id="GO:0005829">
    <property type="term" value="C:cytosol"/>
    <property type="evidence" value="ECO:0007669"/>
    <property type="project" value="TreeGrafter"/>
</dbReference>
<evidence type="ECO:0000256" key="11">
    <source>
        <dbReference type="SAM" id="MobiDB-lite"/>
    </source>
</evidence>
<organism evidence="13 14">
    <name type="scientific">Hypsibius exemplaris</name>
    <name type="common">Freshwater tardigrade</name>
    <dbReference type="NCBI Taxonomy" id="2072580"/>
    <lineage>
        <taxon>Eukaryota</taxon>
        <taxon>Metazoa</taxon>
        <taxon>Ecdysozoa</taxon>
        <taxon>Tardigrada</taxon>
        <taxon>Eutardigrada</taxon>
        <taxon>Parachela</taxon>
        <taxon>Hypsibioidea</taxon>
        <taxon>Hypsibiidae</taxon>
        <taxon>Hypsibius</taxon>
    </lineage>
</organism>
<comment type="caution">
    <text evidence="13">The sequence shown here is derived from an EMBL/GenBank/DDBJ whole genome shotgun (WGS) entry which is preliminary data.</text>
</comment>
<dbReference type="Gene3D" id="3.40.1190.20">
    <property type="match status" value="1"/>
</dbReference>
<feature type="region of interest" description="Disordered" evidence="11">
    <location>
        <begin position="330"/>
        <end position="352"/>
    </location>
</feature>
<comment type="cofactor">
    <cofactor evidence="10">
        <name>Mg(2+)</name>
        <dbReference type="ChEBI" id="CHEBI:18420"/>
    </cofactor>
    <text evidence="10">Binds 3 Mg(2+) ions per subunit.</text>
</comment>
<keyword evidence="8 10" id="KW-0067">ATP-binding</keyword>
<dbReference type="PRINTS" id="PR00989">
    <property type="entry name" value="ADENOKINASE"/>
</dbReference>
<dbReference type="Gene3D" id="3.30.1110.10">
    <property type="match status" value="1"/>
</dbReference>
<gene>
    <name evidence="13" type="ORF">BV898_07820</name>
</gene>
<dbReference type="GO" id="GO:0004001">
    <property type="term" value="F:adenosine kinase activity"/>
    <property type="evidence" value="ECO:0007669"/>
    <property type="project" value="UniProtKB-UniRule"/>
</dbReference>
<dbReference type="PANTHER" id="PTHR45769:SF3">
    <property type="entry name" value="ADENOSINE KINASE"/>
    <property type="match status" value="1"/>
</dbReference>
<dbReference type="OrthoDB" id="432447at2759"/>
<dbReference type="InterPro" id="IPR001805">
    <property type="entry name" value="Adenokinase"/>
</dbReference>
<reference evidence="14" key="1">
    <citation type="submission" date="2017-01" db="EMBL/GenBank/DDBJ databases">
        <title>Comparative genomics of anhydrobiosis in the tardigrade Hypsibius dujardini.</title>
        <authorList>
            <person name="Yoshida Y."/>
            <person name="Koutsovoulos G."/>
            <person name="Laetsch D."/>
            <person name="Stevens L."/>
            <person name="Kumar S."/>
            <person name="Horikawa D."/>
            <person name="Ishino K."/>
            <person name="Komine S."/>
            <person name="Tomita M."/>
            <person name="Blaxter M."/>
            <person name="Arakawa K."/>
        </authorList>
    </citation>
    <scope>NUCLEOTIDE SEQUENCE [LARGE SCALE GENOMIC DNA]</scope>
    <source>
        <strain evidence="14">Z151</strain>
    </source>
</reference>
<dbReference type="GO" id="GO:0006166">
    <property type="term" value="P:purine ribonucleoside salvage"/>
    <property type="evidence" value="ECO:0007669"/>
    <property type="project" value="UniProtKB-KW"/>
</dbReference>
<dbReference type="PANTHER" id="PTHR45769">
    <property type="entry name" value="ADENOSINE KINASE"/>
    <property type="match status" value="1"/>
</dbReference>
<evidence type="ECO:0000256" key="2">
    <source>
        <dbReference type="ARBA" id="ARBA00010688"/>
    </source>
</evidence>
<feature type="domain" description="Carbohydrate kinase PfkB" evidence="12">
    <location>
        <begin position="49"/>
        <end position="309"/>
    </location>
</feature>
<comment type="catalytic activity">
    <reaction evidence="10">
        <text>adenosine + ATP = AMP + ADP + H(+)</text>
        <dbReference type="Rhea" id="RHEA:20824"/>
        <dbReference type="ChEBI" id="CHEBI:15378"/>
        <dbReference type="ChEBI" id="CHEBI:16335"/>
        <dbReference type="ChEBI" id="CHEBI:30616"/>
        <dbReference type="ChEBI" id="CHEBI:456215"/>
        <dbReference type="ChEBI" id="CHEBI:456216"/>
        <dbReference type="EC" id="2.7.1.20"/>
    </reaction>
</comment>
<protein>
    <recommendedName>
        <fullName evidence="3 10">Adenosine kinase</fullName>
        <shortName evidence="10">AK</shortName>
        <ecNumber evidence="3 10">2.7.1.20</ecNumber>
    </recommendedName>
    <alternativeName>
        <fullName evidence="10">Adenosine 5'-phosphotransferase</fullName>
    </alternativeName>
</protein>
<dbReference type="GO" id="GO:0044209">
    <property type="term" value="P:AMP salvage"/>
    <property type="evidence" value="ECO:0007669"/>
    <property type="project" value="UniProtKB-UniRule"/>
</dbReference>
<keyword evidence="6 10" id="KW-0547">Nucleotide-binding</keyword>
<evidence type="ECO:0000259" key="12">
    <source>
        <dbReference type="Pfam" id="PF00294"/>
    </source>
</evidence>
<keyword evidence="7 10" id="KW-0418">Kinase</keyword>
<dbReference type="SUPFAM" id="SSF53613">
    <property type="entry name" value="Ribokinase-like"/>
    <property type="match status" value="1"/>
</dbReference>
<dbReference type="Proteomes" id="UP000192578">
    <property type="component" value="Unassembled WGS sequence"/>
</dbReference>
<keyword evidence="5 10" id="KW-0660">Purine salvage</keyword>
<sequence length="377" mass="40132">MPTRGALLGIGNALLDITATVDEDFLAKHKIGLNEAVKGDADTQRQLLEDLASCADVRRSAGGSGLNVLRAAQWVLGSGDVCTFIGCIGDDENGRTLLRAGEAAGLQLACQIVDCPTSTCVVLVTGTQRSMHSLQNASGRFSFHRFLEPPTQEIFALAEVVYLSGFFLNVCTTTAEYVAKAATDAGKRFVLDLGAPRVVRGQAATIKKLLPFTDVVFGNDAEFAALGEILDLEGASPEDVGRYVAASPKTPSGTDRTVVITYGKDPVVVVTTGGDVTRFPVPPVAPEDIVDVNGAGDAFLGGFLSRASRYIDVPSPLTDSLDDDGKRCLTSHSHEGSDPERRASTFPEDGTAHRRILTFTTQALKNPMSSTKKWKQW</sequence>
<evidence type="ECO:0000256" key="3">
    <source>
        <dbReference type="ARBA" id="ARBA00012119"/>
    </source>
</evidence>
<dbReference type="InterPro" id="IPR029056">
    <property type="entry name" value="Ribokinase-like"/>
</dbReference>
<dbReference type="GO" id="GO:0005524">
    <property type="term" value="F:ATP binding"/>
    <property type="evidence" value="ECO:0007669"/>
    <property type="project" value="UniProtKB-UniRule"/>
</dbReference>
<dbReference type="AlphaFoldDB" id="A0A1W0WS71"/>
<evidence type="ECO:0000256" key="9">
    <source>
        <dbReference type="PIRSR" id="PIRSR601805-1"/>
    </source>
</evidence>
<dbReference type="EMBL" id="MTYJ01000053">
    <property type="protein sequence ID" value="OQV18049.1"/>
    <property type="molecule type" value="Genomic_DNA"/>
</dbReference>
<comment type="subunit">
    <text evidence="10">Monomer.</text>
</comment>
<dbReference type="GO" id="GO:0005634">
    <property type="term" value="C:nucleus"/>
    <property type="evidence" value="ECO:0007669"/>
    <property type="project" value="UniProtKB-SubCell"/>
</dbReference>
<accession>A0A1W0WS71</accession>
<dbReference type="InterPro" id="IPR002173">
    <property type="entry name" value="Carboh/pur_kinase_PfkB_CS"/>
</dbReference>
<keyword evidence="10" id="KW-0539">Nucleus</keyword>
<dbReference type="EC" id="2.7.1.20" evidence="3 10"/>
<dbReference type="CDD" id="cd01168">
    <property type="entry name" value="adenosine_kinase"/>
    <property type="match status" value="1"/>
</dbReference>
<keyword evidence="10" id="KW-0460">Magnesium</keyword>
<comment type="similarity">
    <text evidence="2 10">Belongs to the carbohydrate kinase PfkB family.</text>
</comment>
<evidence type="ECO:0000256" key="6">
    <source>
        <dbReference type="ARBA" id="ARBA00022741"/>
    </source>
</evidence>
<evidence type="ECO:0000256" key="4">
    <source>
        <dbReference type="ARBA" id="ARBA00022679"/>
    </source>
</evidence>
<name>A0A1W0WS71_HYPEX</name>
<keyword evidence="14" id="KW-1185">Reference proteome</keyword>
<keyword evidence="4 10" id="KW-0808">Transferase</keyword>
<dbReference type="PROSITE" id="PS00584">
    <property type="entry name" value="PFKB_KINASES_2"/>
    <property type="match status" value="1"/>
</dbReference>
<feature type="active site" description="Proton acceptor" evidence="9">
    <location>
        <position position="297"/>
    </location>
</feature>
<evidence type="ECO:0000256" key="5">
    <source>
        <dbReference type="ARBA" id="ARBA00022726"/>
    </source>
</evidence>
<evidence type="ECO:0000313" key="14">
    <source>
        <dbReference type="Proteomes" id="UP000192578"/>
    </source>
</evidence>
<comment type="function">
    <text evidence="10">ATP dependent phosphorylation of adenosine and other related nucleoside analogs to monophosphate derivatives.</text>
</comment>
<evidence type="ECO:0000256" key="1">
    <source>
        <dbReference type="ARBA" id="ARBA00004801"/>
    </source>
</evidence>
<dbReference type="UniPathway" id="UPA00588">
    <property type="reaction ID" value="UER00659"/>
</dbReference>
<feature type="compositionally biased region" description="Basic and acidic residues" evidence="11">
    <location>
        <begin position="330"/>
        <end position="343"/>
    </location>
</feature>
<comment type="subcellular location">
    <subcellularLocation>
        <location evidence="10">Nucleus</location>
    </subcellularLocation>
</comment>
<evidence type="ECO:0000256" key="8">
    <source>
        <dbReference type="ARBA" id="ARBA00022840"/>
    </source>
</evidence>
<proteinExistence type="inferred from homology"/>
<dbReference type="GO" id="GO:0006144">
    <property type="term" value="P:purine nucleobase metabolic process"/>
    <property type="evidence" value="ECO:0007669"/>
    <property type="project" value="TreeGrafter"/>
</dbReference>
<dbReference type="InterPro" id="IPR011611">
    <property type="entry name" value="PfkB_dom"/>
</dbReference>
<comment type="pathway">
    <text evidence="1 10">Purine metabolism; AMP biosynthesis via salvage pathway; AMP from adenosine: step 1/1.</text>
</comment>
<evidence type="ECO:0000256" key="7">
    <source>
        <dbReference type="ARBA" id="ARBA00022777"/>
    </source>
</evidence>
<evidence type="ECO:0000256" key="10">
    <source>
        <dbReference type="RuleBase" id="RU368116"/>
    </source>
</evidence>